<keyword evidence="3" id="KW-1185">Reference proteome</keyword>
<organism evidence="2 3">
    <name type="scientific">Fusarium mangiferae</name>
    <name type="common">Mango malformation disease fungus</name>
    <dbReference type="NCBI Taxonomy" id="192010"/>
    <lineage>
        <taxon>Eukaryota</taxon>
        <taxon>Fungi</taxon>
        <taxon>Dikarya</taxon>
        <taxon>Ascomycota</taxon>
        <taxon>Pezizomycotina</taxon>
        <taxon>Sordariomycetes</taxon>
        <taxon>Hypocreomycetidae</taxon>
        <taxon>Hypocreales</taxon>
        <taxon>Nectriaceae</taxon>
        <taxon>Fusarium</taxon>
        <taxon>Fusarium fujikuroi species complex</taxon>
    </lineage>
</organism>
<accession>A0A1L7SKD5</accession>
<evidence type="ECO:0000256" key="1">
    <source>
        <dbReference type="SAM" id="MobiDB-lite"/>
    </source>
</evidence>
<name>A0A1L7SKD5_FUSMA</name>
<gene>
    <name evidence="2" type="ORF">FMAN_00852</name>
</gene>
<dbReference type="VEuPathDB" id="FungiDB:FMAN_00852"/>
<protein>
    <submittedName>
        <fullName evidence="2">Uncharacterized protein</fullName>
    </submittedName>
</protein>
<evidence type="ECO:0000313" key="3">
    <source>
        <dbReference type="Proteomes" id="UP000184255"/>
    </source>
</evidence>
<sequence>MDQKNSDKPTPAKKPDQNSSVPGLLPKNVEECLGKLLAVLDAGNSTDEDKKRARDAFVCSVEAWGDDLRLERRADAAMDHMLKMLEGMTEKRDE</sequence>
<evidence type="ECO:0000313" key="2">
    <source>
        <dbReference type="EMBL" id="CVK83378.1"/>
    </source>
</evidence>
<dbReference type="RefSeq" id="XP_041676185.1">
    <property type="nucleotide sequence ID" value="XM_041828176.1"/>
</dbReference>
<reference evidence="3" key="1">
    <citation type="journal article" date="2016" name="Genome Biol. Evol.">
        <title>Comparative 'omics' of the Fusarium fujikuroi species complex highlights differences in genetic potential and metabolite synthesis.</title>
        <authorList>
            <person name="Niehaus E.-M."/>
            <person name="Muensterkoetter M."/>
            <person name="Proctor R.H."/>
            <person name="Brown D.W."/>
            <person name="Sharon A."/>
            <person name="Idan Y."/>
            <person name="Oren-Young L."/>
            <person name="Sieber C.M."/>
            <person name="Novak O."/>
            <person name="Pencik A."/>
            <person name="Tarkowska D."/>
            <person name="Hromadova K."/>
            <person name="Freeman S."/>
            <person name="Maymon M."/>
            <person name="Elazar M."/>
            <person name="Youssef S.A."/>
            <person name="El-Shabrawy E.S.M."/>
            <person name="Shalaby A.B.A."/>
            <person name="Houterman P."/>
            <person name="Brock N.L."/>
            <person name="Burkhardt I."/>
            <person name="Tsavkelova E.A."/>
            <person name="Dickschat J.S."/>
            <person name="Galuszka P."/>
            <person name="Gueldener U."/>
            <person name="Tudzynski B."/>
        </authorList>
    </citation>
    <scope>NUCLEOTIDE SEQUENCE [LARGE SCALE GENOMIC DNA]</scope>
    <source>
        <strain evidence="3">MRC7560</strain>
    </source>
</reference>
<proteinExistence type="predicted"/>
<feature type="region of interest" description="Disordered" evidence="1">
    <location>
        <begin position="1"/>
        <end position="26"/>
    </location>
</feature>
<comment type="caution">
    <text evidence="2">The sequence shown here is derived from an EMBL/GenBank/DDBJ whole genome shotgun (WGS) entry which is preliminary data.</text>
</comment>
<dbReference type="GeneID" id="65080124"/>
<dbReference type="Proteomes" id="UP000184255">
    <property type="component" value="Unassembled WGS sequence"/>
</dbReference>
<dbReference type="EMBL" id="FCQH01000001">
    <property type="protein sequence ID" value="CVK83378.1"/>
    <property type="molecule type" value="Genomic_DNA"/>
</dbReference>
<dbReference type="AlphaFoldDB" id="A0A1L7SKD5"/>